<evidence type="ECO:0000259" key="8">
    <source>
        <dbReference type="PROSITE" id="PS51002"/>
    </source>
</evidence>
<evidence type="ECO:0000256" key="1">
    <source>
        <dbReference type="ARBA" id="ARBA00001971"/>
    </source>
</evidence>
<accession>A0ABW8CAU0</accession>
<evidence type="ECO:0000256" key="7">
    <source>
        <dbReference type="SAM" id="Phobius"/>
    </source>
</evidence>
<dbReference type="PROSITE" id="PS51002">
    <property type="entry name" value="CYTB_NTER"/>
    <property type="match status" value="1"/>
</dbReference>
<evidence type="ECO:0000313" key="9">
    <source>
        <dbReference type="EMBL" id="MFI9103549.1"/>
    </source>
</evidence>
<proteinExistence type="predicted"/>
<dbReference type="InterPro" id="IPR027387">
    <property type="entry name" value="Cytb/b6-like_sf"/>
</dbReference>
<name>A0ABW8CAU0_9ACTN</name>
<feature type="transmembrane region" description="Helical" evidence="7">
    <location>
        <begin position="275"/>
        <end position="298"/>
    </location>
</feature>
<feature type="transmembrane region" description="Helical" evidence="7">
    <location>
        <begin position="132"/>
        <end position="151"/>
    </location>
</feature>
<dbReference type="PANTHER" id="PTHR19271">
    <property type="entry name" value="CYTOCHROME B"/>
    <property type="match status" value="1"/>
</dbReference>
<protein>
    <recommendedName>
        <fullName evidence="3">Cytochrome bc1 complex cytochrome b subunit</fullName>
        <ecNumber evidence="2">7.1.1.8</ecNumber>
    </recommendedName>
    <alternativeName>
        <fullName evidence="5">Cytochrome bc1 reductase complex subunit QcrB</fullName>
    </alternativeName>
</protein>
<dbReference type="InterPro" id="IPR005797">
    <property type="entry name" value="Cyt_b/b6_N"/>
</dbReference>
<feature type="transmembrane region" description="Helical" evidence="7">
    <location>
        <begin position="163"/>
        <end position="183"/>
    </location>
</feature>
<reference evidence="9 10" key="1">
    <citation type="submission" date="2024-10" db="EMBL/GenBank/DDBJ databases">
        <title>The Natural Products Discovery Center: Release of the First 8490 Sequenced Strains for Exploring Actinobacteria Biosynthetic Diversity.</title>
        <authorList>
            <person name="Kalkreuter E."/>
            <person name="Kautsar S.A."/>
            <person name="Yang D."/>
            <person name="Bader C.D."/>
            <person name="Teijaro C.N."/>
            <person name="Fluegel L."/>
            <person name="Davis C.M."/>
            <person name="Simpson J.R."/>
            <person name="Lauterbach L."/>
            <person name="Steele A.D."/>
            <person name="Gui C."/>
            <person name="Meng S."/>
            <person name="Li G."/>
            <person name="Viehrig K."/>
            <person name="Ye F."/>
            <person name="Su P."/>
            <person name="Kiefer A.F."/>
            <person name="Nichols A."/>
            <person name="Cepeda A.J."/>
            <person name="Yan W."/>
            <person name="Fan B."/>
            <person name="Jiang Y."/>
            <person name="Adhikari A."/>
            <person name="Zheng C.-J."/>
            <person name="Schuster L."/>
            <person name="Cowan T.M."/>
            <person name="Smanski M.J."/>
            <person name="Chevrette M.G."/>
            <person name="De Carvalho L.P.S."/>
            <person name="Shen B."/>
        </authorList>
    </citation>
    <scope>NUCLEOTIDE SEQUENCE [LARGE SCALE GENOMIC DNA]</scope>
    <source>
        <strain evidence="9 10">NPDC053399</strain>
    </source>
</reference>
<feature type="transmembrane region" description="Helical" evidence="7">
    <location>
        <begin position="389"/>
        <end position="409"/>
    </location>
</feature>
<dbReference type="EC" id="7.1.1.8" evidence="2"/>
<dbReference type="SUPFAM" id="SSF81342">
    <property type="entry name" value="Transmembrane di-heme cytochromes"/>
    <property type="match status" value="1"/>
</dbReference>
<feature type="transmembrane region" description="Helical" evidence="7">
    <location>
        <begin position="344"/>
        <end position="369"/>
    </location>
</feature>
<dbReference type="InterPro" id="IPR016174">
    <property type="entry name" value="Di-haem_cyt_TM"/>
</dbReference>
<keyword evidence="10" id="KW-1185">Reference proteome</keyword>
<feature type="transmembrane region" description="Helical" evidence="7">
    <location>
        <begin position="67"/>
        <end position="86"/>
    </location>
</feature>
<evidence type="ECO:0000256" key="6">
    <source>
        <dbReference type="SAM" id="MobiDB-lite"/>
    </source>
</evidence>
<organism evidence="9 10">
    <name type="scientific">Streptomyces fildesensis</name>
    <dbReference type="NCBI Taxonomy" id="375757"/>
    <lineage>
        <taxon>Bacteria</taxon>
        <taxon>Bacillati</taxon>
        <taxon>Actinomycetota</taxon>
        <taxon>Actinomycetes</taxon>
        <taxon>Kitasatosporales</taxon>
        <taxon>Streptomycetaceae</taxon>
        <taxon>Streptomyces</taxon>
    </lineage>
</organism>
<evidence type="ECO:0000256" key="3">
    <source>
        <dbReference type="ARBA" id="ARBA00016116"/>
    </source>
</evidence>
<feature type="transmembrane region" description="Helical" evidence="7">
    <location>
        <begin position="228"/>
        <end position="246"/>
    </location>
</feature>
<comment type="cofactor">
    <cofactor evidence="1">
        <name>heme</name>
        <dbReference type="ChEBI" id="CHEBI:30413"/>
    </cofactor>
</comment>
<evidence type="ECO:0000313" key="10">
    <source>
        <dbReference type="Proteomes" id="UP001614394"/>
    </source>
</evidence>
<dbReference type="RefSeq" id="WP_399652745.1">
    <property type="nucleotide sequence ID" value="NZ_JBITYG010000007.1"/>
</dbReference>
<keyword evidence="7" id="KW-0472">Membrane</keyword>
<dbReference type="Pfam" id="PF13631">
    <property type="entry name" value="Cytochrom_B_N_2"/>
    <property type="match status" value="1"/>
</dbReference>
<feature type="domain" description="Cytochrome b/b6 N-terminal region profile" evidence="8">
    <location>
        <begin position="29"/>
        <end position="260"/>
    </location>
</feature>
<feature type="transmembrane region" description="Helical" evidence="7">
    <location>
        <begin position="429"/>
        <end position="449"/>
    </location>
</feature>
<dbReference type="Gene3D" id="1.20.810.10">
    <property type="entry name" value="Cytochrome Bc1 Complex, Chain C"/>
    <property type="match status" value="1"/>
</dbReference>
<comment type="catalytic activity">
    <reaction evidence="4">
        <text>a quinol + 2 Fe(III)-[cytochrome c](out) = a quinone + 2 Fe(II)-[cytochrome c](out) + 2 H(+)(out)</text>
        <dbReference type="Rhea" id="RHEA:11484"/>
        <dbReference type="Rhea" id="RHEA-COMP:10350"/>
        <dbReference type="Rhea" id="RHEA-COMP:14399"/>
        <dbReference type="ChEBI" id="CHEBI:15378"/>
        <dbReference type="ChEBI" id="CHEBI:24646"/>
        <dbReference type="ChEBI" id="CHEBI:29033"/>
        <dbReference type="ChEBI" id="CHEBI:29034"/>
        <dbReference type="ChEBI" id="CHEBI:132124"/>
        <dbReference type="EC" id="7.1.1.8"/>
    </reaction>
</comment>
<comment type="caution">
    <text evidence="9">The sequence shown here is derived from an EMBL/GenBank/DDBJ whole genome shotgun (WGS) entry which is preliminary data.</text>
</comment>
<dbReference type="Proteomes" id="UP001614394">
    <property type="component" value="Unassembled WGS sequence"/>
</dbReference>
<keyword evidence="7" id="KW-0812">Transmembrane</keyword>
<evidence type="ECO:0000256" key="4">
    <source>
        <dbReference type="ARBA" id="ARBA00029351"/>
    </source>
</evidence>
<gene>
    <name evidence="9" type="ORF">ACIGXA_23785</name>
</gene>
<evidence type="ECO:0000256" key="5">
    <source>
        <dbReference type="ARBA" id="ARBA00029568"/>
    </source>
</evidence>
<feature type="region of interest" description="Disordered" evidence="6">
    <location>
        <begin position="488"/>
        <end position="520"/>
    </location>
</feature>
<dbReference type="EMBL" id="JBITYG010000007">
    <property type="protein sequence ID" value="MFI9103549.1"/>
    <property type="molecule type" value="Genomic_DNA"/>
</dbReference>
<dbReference type="PANTHER" id="PTHR19271:SF16">
    <property type="entry name" value="CYTOCHROME B"/>
    <property type="match status" value="1"/>
</dbReference>
<sequence length="520" mass="56640">MKTADAADQEAGARPTAEEGAGMGKRTPVEGRTMTRLLAAASPTGAARRWSRRRTPADPWSTLFGKIAAYTFVVLVVTGILLALFYRPDMTRSRYEGPYRPLDGVVVSHAYASTVRLSLEVRGGLLLRQVHHWATLIFVAAICLKLVRMFFTGAFRRPRLPLWSIWVVLLVLAMATGLTGTILPDDMLSGGSLGLVQGILQSIPLIGTRLTFWLFGGEFPGEAIIPRFYWLHAVVLPVAITGLFVLRHRLVRRHGHPRLPAAATHRPRWLGPLPATAGPALFFGTCGVLVLLGAFAQINPIWLLGPYRPGEITAGAVPDWYMGFLDGAVRLMPGWEFEVAGRTLTLAVLVPALIVPGAFFTFLAAYPLIERRLTGDRELHGELDRPRDAANRTAVGAGALAFYGLLWAAAANDQIAVHFHLSLNDVTQFFRVAVLLGPVLAFVLTRWFCLGLLERAGEEAAHGRETGRIVRTPEGGYIEIMEPVQDGRKRASIDPPGSSGLPLTGTRQLGRSAQATVSFE</sequence>
<feature type="compositionally biased region" description="Polar residues" evidence="6">
    <location>
        <begin position="505"/>
        <end position="520"/>
    </location>
</feature>
<feature type="region of interest" description="Disordered" evidence="6">
    <location>
        <begin position="1"/>
        <end position="28"/>
    </location>
</feature>
<evidence type="ECO:0000256" key="2">
    <source>
        <dbReference type="ARBA" id="ARBA00012951"/>
    </source>
</evidence>
<keyword evidence="7" id="KW-1133">Transmembrane helix</keyword>